<protein>
    <submittedName>
        <fullName evidence="1">Uncharacterized protein</fullName>
    </submittedName>
</protein>
<reference evidence="1 2" key="1">
    <citation type="submission" date="2015-03" db="EMBL/GenBank/DDBJ databases">
        <authorList>
            <person name="Urmite Genomes"/>
        </authorList>
    </citation>
    <scope>NUCLEOTIDE SEQUENCE [LARGE SCALE GENOMIC DNA]</scope>
    <source>
        <strain evidence="1 2">CSUR P1491</strain>
    </source>
</reference>
<sequence length="267" mass="29880">MNFLPRQLIASWQGVRTSYCVIDNTKRILRLVKPEWAAVQTAEGVGDLLKTKYPHLEIVGFDHNSDIRSVREFAEAIDDMLNAYPEVVLTKVSITKPPPGMKGAWAWATPSPTSGGNMSASIDLNADMAADWPGCCQAMQNEVVNNWAFGDPSRPVYSAIVHEFGHAVDFAALKSLREKEAMHEETKRVLLDLWYNTAADVQYGTWLRGQMSKYSFLDPNEEYSDVDAEEVHPFEVLAEAFTDVELNGDNARETSKALHKLMKDSLP</sequence>
<proteinExistence type="predicted"/>
<dbReference type="Proteomes" id="UP000199251">
    <property type="component" value="Unassembled WGS sequence"/>
</dbReference>
<dbReference type="EMBL" id="CTEE01000001">
    <property type="protein sequence ID" value="CQD11806.1"/>
    <property type="molecule type" value="Genomic_DNA"/>
</dbReference>
<name>A0A0E3WC32_MYCLN</name>
<evidence type="ECO:0000313" key="2">
    <source>
        <dbReference type="Proteomes" id="UP000199251"/>
    </source>
</evidence>
<gene>
    <name evidence="1" type="ORF">BN1232_02219</name>
</gene>
<organism evidence="1 2">
    <name type="scientific">Mycobacterium lentiflavum</name>
    <dbReference type="NCBI Taxonomy" id="141349"/>
    <lineage>
        <taxon>Bacteria</taxon>
        <taxon>Bacillati</taxon>
        <taxon>Actinomycetota</taxon>
        <taxon>Actinomycetes</taxon>
        <taxon>Mycobacteriales</taxon>
        <taxon>Mycobacteriaceae</taxon>
        <taxon>Mycobacterium</taxon>
        <taxon>Mycobacterium simiae complex</taxon>
    </lineage>
</organism>
<dbReference type="AlphaFoldDB" id="A0A0E3WC32"/>
<evidence type="ECO:0000313" key="1">
    <source>
        <dbReference type="EMBL" id="CQD11806.1"/>
    </source>
</evidence>
<accession>A0A0E3WC32</accession>